<feature type="non-terminal residue" evidence="2">
    <location>
        <position position="94"/>
    </location>
</feature>
<sequence>MKEIYVRKGDDIIVEGDHTNFDAYIILKGEIDVTKGGTYLATLQEHSLFGEIAMVDNSPRTATCTAKTRCTLGVVTKENYTKILTARPEALNPI</sequence>
<dbReference type="Pfam" id="PF00027">
    <property type="entry name" value="cNMP_binding"/>
    <property type="match status" value="1"/>
</dbReference>
<evidence type="ECO:0000259" key="1">
    <source>
        <dbReference type="PROSITE" id="PS50042"/>
    </source>
</evidence>
<dbReference type="CDD" id="cd00038">
    <property type="entry name" value="CAP_ED"/>
    <property type="match status" value="1"/>
</dbReference>
<protein>
    <recommendedName>
        <fullName evidence="1">Cyclic nucleotide-binding domain-containing protein</fullName>
    </recommendedName>
</protein>
<dbReference type="PANTHER" id="PTHR23011:SF41">
    <property type="entry name" value="CYCLIC NUCLEOTIDE-BINDING DOMAIN-CONTAINING PROTEIN"/>
    <property type="match status" value="1"/>
</dbReference>
<dbReference type="PANTHER" id="PTHR23011">
    <property type="entry name" value="CYCLIC NUCLEOTIDE-BINDING DOMAIN CONTAINING PROTEIN"/>
    <property type="match status" value="1"/>
</dbReference>
<dbReference type="InterPro" id="IPR000595">
    <property type="entry name" value="cNMP-bd_dom"/>
</dbReference>
<dbReference type="AlphaFoldDB" id="A0A382TBU0"/>
<dbReference type="EMBL" id="UINC01135397">
    <property type="protein sequence ID" value="SVD19516.1"/>
    <property type="molecule type" value="Genomic_DNA"/>
</dbReference>
<dbReference type="Gene3D" id="2.60.120.10">
    <property type="entry name" value="Jelly Rolls"/>
    <property type="match status" value="1"/>
</dbReference>
<feature type="domain" description="Cyclic nucleotide-binding" evidence="1">
    <location>
        <begin position="1"/>
        <end position="94"/>
    </location>
</feature>
<evidence type="ECO:0000313" key="2">
    <source>
        <dbReference type="EMBL" id="SVD19516.1"/>
    </source>
</evidence>
<organism evidence="2">
    <name type="scientific">marine metagenome</name>
    <dbReference type="NCBI Taxonomy" id="408172"/>
    <lineage>
        <taxon>unclassified sequences</taxon>
        <taxon>metagenomes</taxon>
        <taxon>ecological metagenomes</taxon>
    </lineage>
</organism>
<accession>A0A382TBU0</accession>
<proteinExistence type="predicted"/>
<dbReference type="InterPro" id="IPR018490">
    <property type="entry name" value="cNMP-bd_dom_sf"/>
</dbReference>
<dbReference type="PROSITE" id="PS50042">
    <property type="entry name" value="CNMP_BINDING_3"/>
    <property type="match status" value="1"/>
</dbReference>
<name>A0A382TBU0_9ZZZZ</name>
<dbReference type="InterPro" id="IPR014710">
    <property type="entry name" value="RmlC-like_jellyroll"/>
</dbReference>
<gene>
    <name evidence="2" type="ORF">METZ01_LOCUS372370</name>
</gene>
<dbReference type="SUPFAM" id="SSF51206">
    <property type="entry name" value="cAMP-binding domain-like"/>
    <property type="match status" value="1"/>
</dbReference>
<reference evidence="2" key="1">
    <citation type="submission" date="2018-05" db="EMBL/GenBank/DDBJ databases">
        <authorList>
            <person name="Lanie J.A."/>
            <person name="Ng W.-L."/>
            <person name="Kazmierczak K.M."/>
            <person name="Andrzejewski T.M."/>
            <person name="Davidsen T.M."/>
            <person name="Wayne K.J."/>
            <person name="Tettelin H."/>
            <person name="Glass J.I."/>
            <person name="Rusch D."/>
            <person name="Podicherti R."/>
            <person name="Tsui H.-C.T."/>
            <person name="Winkler M.E."/>
        </authorList>
    </citation>
    <scope>NUCLEOTIDE SEQUENCE</scope>
</reference>